<dbReference type="PANTHER" id="PTHR42849">
    <property type="entry name" value="N-ACETYLNEURAMINATE LYASE"/>
    <property type="match status" value="1"/>
</dbReference>
<dbReference type="EMBL" id="CP048000">
    <property type="protein sequence ID" value="QHQ62473.1"/>
    <property type="molecule type" value="Genomic_DNA"/>
</dbReference>
<comment type="similarity">
    <text evidence="2">Belongs to the DapA family.</text>
</comment>
<dbReference type="SMART" id="SM01130">
    <property type="entry name" value="DHDPS"/>
    <property type="match status" value="1"/>
</dbReference>
<feature type="active site" description="Schiff-base intermediate with substrate" evidence="3">
    <location>
        <position position="167"/>
    </location>
</feature>
<evidence type="ECO:0000256" key="1">
    <source>
        <dbReference type="ARBA" id="ARBA00023239"/>
    </source>
</evidence>
<evidence type="ECO:0000256" key="2">
    <source>
        <dbReference type="PIRNR" id="PIRNR001365"/>
    </source>
</evidence>
<sequence>MNVKLNKYHGIFPAFYACYEDNGDISPERTEAFTNYLIEKGVQGLYVGGSSGECIYQNIEERKIVLESVMKAAKGKITIIAHIAAPSTRESIELAKHAESLGVDAIAAIPPIYFVLPDHAIYQYWTDMIEATGLDFFIYNIPGTTHYNLSMDLFKKMIRNKKVIGIKNSSMPAQDIQKFKAAGGEDFIVFNGPDEQFVSGRIIGADAGIGGTYAAMPELFLAADKAINESNLKLAREIQFAINDIIFTVLSCTGNLYAVFKEILKRKGMNIGGARLPLAPVAPEDEPVILSLMDKIDTAISKYAKE</sequence>
<dbReference type="RefSeq" id="WP_161839296.1">
    <property type="nucleotide sequence ID" value="NZ_CP048000.1"/>
</dbReference>
<evidence type="ECO:0000313" key="6">
    <source>
        <dbReference type="Proteomes" id="UP000464314"/>
    </source>
</evidence>
<dbReference type="SUPFAM" id="SSF51569">
    <property type="entry name" value="Aldolase"/>
    <property type="match status" value="1"/>
</dbReference>
<dbReference type="InterPro" id="IPR002220">
    <property type="entry name" value="DapA-like"/>
</dbReference>
<dbReference type="PANTHER" id="PTHR42849:SF1">
    <property type="entry name" value="N-ACETYLNEURAMINATE LYASE"/>
    <property type="match status" value="1"/>
</dbReference>
<keyword evidence="1 2" id="KW-0456">Lyase</keyword>
<evidence type="ECO:0000256" key="4">
    <source>
        <dbReference type="PIRSR" id="PIRSR001365-2"/>
    </source>
</evidence>
<accession>A0A6P1TPT6</accession>
<reference evidence="5 6" key="1">
    <citation type="submission" date="2020-01" db="EMBL/GenBank/DDBJ databases">
        <title>Genome analysis of Anaerocolumna sp. CBA3638.</title>
        <authorList>
            <person name="Kim J."/>
            <person name="Roh S.W."/>
        </authorList>
    </citation>
    <scope>NUCLEOTIDE SEQUENCE [LARGE SCALE GENOMIC DNA]</scope>
    <source>
        <strain evidence="5 6">CBA3638</strain>
    </source>
</reference>
<feature type="active site" description="Proton donor/acceptor" evidence="3">
    <location>
        <position position="139"/>
    </location>
</feature>
<name>A0A6P1TPT6_9FIRM</name>
<keyword evidence="6" id="KW-1185">Reference proteome</keyword>
<dbReference type="PRINTS" id="PR00146">
    <property type="entry name" value="DHPICSNTHASE"/>
</dbReference>
<dbReference type="AlphaFoldDB" id="A0A6P1TPT6"/>
<dbReference type="Gene3D" id="3.20.20.70">
    <property type="entry name" value="Aldolase class I"/>
    <property type="match status" value="1"/>
</dbReference>
<dbReference type="KEGG" id="anr:Ana3638_18190"/>
<dbReference type="Pfam" id="PF00701">
    <property type="entry name" value="DHDPS"/>
    <property type="match status" value="1"/>
</dbReference>
<dbReference type="PROSITE" id="PS51257">
    <property type="entry name" value="PROKAR_LIPOPROTEIN"/>
    <property type="match status" value="1"/>
</dbReference>
<protein>
    <submittedName>
        <fullName evidence="5">N-acetylneuraminate lyase</fullName>
    </submittedName>
</protein>
<dbReference type="Proteomes" id="UP000464314">
    <property type="component" value="Chromosome"/>
</dbReference>
<dbReference type="GO" id="GO:0019262">
    <property type="term" value="P:N-acetylneuraminate catabolic process"/>
    <property type="evidence" value="ECO:0007669"/>
    <property type="project" value="TreeGrafter"/>
</dbReference>
<evidence type="ECO:0000313" key="5">
    <source>
        <dbReference type="EMBL" id="QHQ62473.1"/>
    </source>
</evidence>
<dbReference type="InterPro" id="IPR013785">
    <property type="entry name" value="Aldolase_TIM"/>
</dbReference>
<dbReference type="PIRSF" id="PIRSF001365">
    <property type="entry name" value="DHDPS"/>
    <property type="match status" value="1"/>
</dbReference>
<evidence type="ECO:0000256" key="3">
    <source>
        <dbReference type="PIRSR" id="PIRSR001365-1"/>
    </source>
</evidence>
<gene>
    <name evidence="5" type="ORF">Ana3638_18190</name>
</gene>
<organism evidence="5 6">
    <name type="scientific">Anaerocolumna sedimenticola</name>
    <dbReference type="NCBI Taxonomy" id="2696063"/>
    <lineage>
        <taxon>Bacteria</taxon>
        <taxon>Bacillati</taxon>
        <taxon>Bacillota</taxon>
        <taxon>Clostridia</taxon>
        <taxon>Lachnospirales</taxon>
        <taxon>Lachnospiraceae</taxon>
        <taxon>Anaerocolumna</taxon>
    </lineage>
</organism>
<feature type="binding site" evidence="4">
    <location>
        <position position="209"/>
    </location>
    <ligand>
        <name>pyruvate</name>
        <dbReference type="ChEBI" id="CHEBI:15361"/>
    </ligand>
</feature>
<dbReference type="GO" id="GO:0008747">
    <property type="term" value="F:N-acetylneuraminate lyase activity"/>
    <property type="evidence" value="ECO:0007669"/>
    <property type="project" value="TreeGrafter"/>
</dbReference>
<dbReference type="GO" id="GO:0005829">
    <property type="term" value="C:cytosol"/>
    <property type="evidence" value="ECO:0007669"/>
    <property type="project" value="TreeGrafter"/>
</dbReference>
<proteinExistence type="inferred from homology"/>